<dbReference type="InterPro" id="IPR010982">
    <property type="entry name" value="Lambda_DNA-bd_dom_sf"/>
</dbReference>
<accession>A0A2N3QN83</accession>
<dbReference type="GO" id="GO:0003677">
    <property type="term" value="F:DNA binding"/>
    <property type="evidence" value="ECO:0007669"/>
    <property type="project" value="UniProtKB-KW"/>
</dbReference>
<dbReference type="EMBL" id="PCHA01000038">
    <property type="protein sequence ID" value="PKU93147.1"/>
    <property type="molecule type" value="Genomic_DNA"/>
</dbReference>
<dbReference type="SUPFAM" id="SSF47413">
    <property type="entry name" value="lambda repressor-like DNA-binding domains"/>
    <property type="match status" value="1"/>
</dbReference>
<feature type="compositionally biased region" description="Acidic residues" evidence="1">
    <location>
        <begin position="192"/>
        <end position="206"/>
    </location>
</feature>
<name>A0A2N3QN83_9BIFI</name>
<sequence>MEAPRLSLKELRKQARRSQKECAELLDVSIDTWRRWEKNPDSMPYASHQQAVDFLERAVQIRKELTMAKDFGKVPVVAVTDIDLDEEMKNYTVPIPEGLTPEFVPSQPVTAEQMRKFAAFGKEAYPGMADEYEAWEKTWDEVNLEQMKADGAPINIQEVVHVDPEFDEYGEPVEYAHDPKVAVRDNGTIDAYDPDDIVPTDEGEDK</sequence>
<keyword evidence="2" id="KW-0238">DNA-binding</keyword>
<protein>
    <submittedName>
        <fullName evidence="2">DNA-binding protein</fullName>
    </submittedName>
</protein>
<gene>
    <name evidence="2" type="ORF">CQR45_1817</name>
</gene>
<comment type="caution">
    <text evidence="2">The sequence shown here is derived from an EMBL/GenBank/DDBJ whole genome shotgun (WGS) entry which is preliminary data.</text>
</comment>
<reference evidence="2 3" key="1">
    <citation type="submission" date="2017-10" db="EMBL/GenBank/DDBJ databases">
        <title>Bifidobacterium genomics.</title>
        <authorList>
            <person name="Lugli G.A."/>
            <person name="Milani C."/>
            <person name="Mancabelli L."/>
        </authorList>
    </citation>
    <scope>NUCLEOTIDE SEQUENCE [LARGE SCALE GENOMIC DNA]</scope>
    <source>
        <strain evidence="2 3">1747B</strain>
    </source>
</reference>
<dbReference type="InterPro" id="IPR001387">
    <property type="entry name" value="Cro/C1-type_HTH"/>
</dbReference>
<organism evidence="2 3">
    <name type="scientific">Bifidobacterium pseudolongum subsp. globosum</name>
    <dbReference type="NCBI Taxonomy" id="1690"/>
    <lineage>
        <taxon>Bacteria</taxon>
        <taxon>Bacillati</taxon>
        <taxon>Actinomycetota</taxon>
        <taxon>Actinomycetes</taxon>
        <taxon>Bifidobacteriales</taxon>
        <taxon>Bifidobacteriaceae</taxon>
        <taxon>Bifidobacterium</taxon>
    </lineage>
</organism>
<feature type="region of interest" description="Disordered" evidence="1">
    <location>
        <begin position="184"/>
        <end position="206"/>
    </location>
</feature>
<dbReference type="Gene3D" id="1.10.260.40">
    <property type="entry name" value="lambda repressor-like DNA-binding domains"/>
    <property type="match status" value="1"/>
</dbReference>
<dbReference type="CDD" id="cd00093">
    <property type="entry name" value="HTH_XRE"/>
    <property type="match status" value="1"/>
</dbReference>
<proteinExistence type="predicted"/>
<evidence type="ECO:0000313" key="3">
    <source>
        <dbReference type="Proteomes" id="UP000233722"/>
    </source>
</evidence>
<evidence type="ECO:0000256" key="1">
    <source>
        <dbReference type="SAM" id="MobiDB-lite"/>
    </source>
</evidence>
<dbReference type="AlphaFoldDB" id="A0A2N3QN83"/>
<dbReference type="Proteomes" id="UP000233722">
    <property type="component" value="Unassembled WGS sequence"/>
</dbReference>
<evidence type="ECO:0000313" key="2">
    <source>
        <dbReference type="EMBL" id="PKU93147.1"/>
    </source>
</evidence>